<organism evidence="2 3">
    <name type="scientific">Reticulomyxa filosa</name>
    <dbReference type="NCBI Taxonomy" id="46433"/>
    <lineage>
        <taxon>Eukaryota</taxon>
        <taxon>Sar</taxon>
        <taxon>Rhizaria</taxon>
        <taxon>Retaria</taxon>
        <taxon>Foraminifera</taxon>
        <taxon>Monothalamids</taxon>
        <taxon>Reticulomyxidae</taxon>
        <taxon>Reticulomyxa</taxon>
    </lineage>
</organism>
<feature type="transmembrane region" description="Helical" evidence="1">
    <location>
        <begin position="97"/>
        <end position="117"/>
    </location>
</feature>
<accession>X6L775</accession>
<keyword evidence="1" id="KW-0472">Membrane</keyword>
<keyword evidence="3" id="KW-1185">Reference proteome</keyword>
<evidence type="ECO:0008006" key="4">
    <source>
        <dbReference type="Google" id="ProtNLM"/>
    </source>
</evidence>
<dbReference type="AlphaFoldDB" id="X6L775"/>
<dbReference type="EMBL" id="ASPP01049278">
    <property type="protein sequence ID" value="ETN97572.1"/>
    <property type="molecule type" value="Genomic_DNA"/>
</dbReference>
<evidence type="ECO:0000256" key="1">
    <source>
        <dbReference type="SAM" id="Phobius"/>
    </source>
</evidence>
<dbReference type="Proteomes" id="UP000023152">
    <property type="component" value="Unassembled WGS sequence"/>
</dbReference>
<keyword evidence="1" id="KW-0812">Transmembrane</keyword>
<gene>
    <name evidence="2" type="ORF">RFI_39957</name>
</gene>
<name>X6L775_RETFI</name>
<reference evidence="2 3" key="1">
    <citation type="journal article" date="2013" name="Curr. Biol.">
        <title>The Genome of the Foraminiferan Reticulomyxa filosa.</title>
        <authorList>
            <person name="Glockner G."/>
            <person name="Hulsmann N."/>
            <person name="Schleicher M."/>
            <person name="Noegel A.A."/>
            <person name="Eichinger L."/>
            <person name="Gallinger C."/>
            <person name="Pawlowski J."/>
            <person name="Sierra R."/>
            <person name="Euteneuer U."/>
            <person name="Pillet L."/>
            <person name="Moustafa A."/>
            <person name="Platzer M."/>
            <person name="Groth M."/>
            <person name="Szafranski K."/>
            <person name="Schliwa M."/>
        </authorList>
    </citation>
    <scope>NUCLEOTIDE SEQUENCE [LARGE SCALE GENOMIC DNA]</scope>
</reference>
<proteinExistence type="predicted"/>
<evidence type="ECO:0000313" key="3">
    <source>
        <dbReference type="Proteomes" id="UP000023152"/>
    </source>
</evidence>
<comment type="caution">
    <text evidence="2">The sequence shown here is derived from an EMBL/GenBank/DDBJ whole genome shotgun (WGS) entry which is preliminary data.</text>
</comment>
<keyword evidence="1" id="KW-1133">Transmembrane helix</keyword>
<protein>
    <recommendedName>
        <fullName evidence="4">Transmembrane protein</fullName>
    </recommendedName>
</protein>
<evidence type="ECO:0000313" key="2">
    <source>
        <dbReference type="EMBL" id="ETN97572.1"/>
    </source>
</evidence>
<sequence length="133" mass="16004">MFFVNYLHKFKIKTRSIIVFLLQRKITNKLVLFAQLNVFANKLPILIISYKKQELVKISENKSRNNYKKKVQAIKNKKKPNITILIDFFLLSKTNQLLVLLFAAKSFFLLYFFKYMLIKKFHTFIDYLSKKIK</sequence>